<comment type="caution">
    <text evidence="2">The sequence shown here is derived from an EMBL/GenBank/DDBJ whole genome shotgun (WGS) entry which is preliminary data.</text>
</comment>
<dbReference type="EMBL" id="SPHZ02000007">
    <property type="protein sequence ID" value="KAF0909600.1"/>
    <property type="molecule type" value="Genomic_DNA"/>
</dbReference>
<sequence length="118" mass="13404">MKSFRLDEIVARRERESLLRAAISGSQGVRKLVGRNEAMTEILVEMAPHLAEVEQLRALKAEMEVRHAGREAWAQARKIRALEAELKTRTERESQLKEAEEARAELEKVKADLTKANA</sequence>
<feature type="coiled-coil region" evidence="1">
    <location>
        <begin position="79"/>
        <end position="116"/>
    </location>
</feature>
<feature type="non-terminal residue" evidence="2">
    <location>
        <position position="118"/>
    </location>
</feature>
<evidence type="ECO:0000256" key="1">
    <source>
        <dbReference type="SAM" id="Coils"/>
    </source>
</evidence>
<proteinExistence type="predicted"/>
<protein>
    <submittedName>
        <fullName evidence="2">Uncharacterized protein</fullName>
    </submittedName>
</protein>
<dbReference type="AlphaFoldDB" id="A0A6G1DB18"/>
<gene>
    <name evidence="2" type="ORF">E2562_038943</name>
</gene>
<dbReference type="Proteomes" id="UP000479710">
    <property type="component" value="Unassembled WGS sequence"/>
</dbReference>
<reference evidence="2 3" key="1">
    <citation type="submission" date="2019-11" db="EMBL/GenBank/DDBJ databases">
        <title>Whole genome sequence of Oryza granulata.</title>
        <authorList>
            <person name="Li W."/>
        </authorList>
    </citation>
    <scope>NUCLEOTIDE SEQUENCE [LARGE SCALE GENOMIC DNA]</scope>
    <source>
        <strain evidence="3">cv. Menghai</strain>
        <tissue evidence="2">Leaf</tissue>
    </source>
</reference>
<accession>A0A6G1DB18</accession>
<evidence type="ECO:0000313" key="3">
    <source>
        <dbReference type="Proteomes" id="UP000479710"/>
    </source>
</evidence>
<name>A0A6G1DB18_9ORYZ</name>
<keyword evidence="1" id="KW-0175">Coiled coil</keyword>
<evidence type="ECO:0000313" key="2">
    <source>
        <dbReference type="EMBL" id="KAF0909600.1"/>
    </source>
</evidence>
<organism evidence="2 3">
    <name type="scientific">Oryza meyeriana var. granulata</name>
    <dbReference type="NCBI Taxonomy" id="110450"/>
    <lineage>
        <taxon>Eukaryota</taxon>
        <taxon>Viridiplantae</taxon>
        <taxon>Streptophyta</taxon>
        <taxon>Embryophyta</taxon>
        <taxon>Tracheophyta</taxon>
        <taxon>Spermatophyta</taxon>
        <taxon>Magnoliopsida</taxon>
        <taxon>Liliopsida</taxon>
        <taxon>Poales</taxon>
        <taxon>Poaceae</taxon>
        <taxon>BOP clade</taxon>
        <taxon>Oryzoideae</taxon>
        <taxon>Oryzeae</taxon>
        <taxon>Oryzinae</taxon>
        <taxon>Oryza</taxon>
        <taxon>Oryza meyeriana</taxon>
    </lineage>
</organism>
<keyword evidence="3" id="KW-1185">Reference proteome</keyword>